<accession>A0A392UQR4</accession>
<feature type="non-terminal residue" evidence="1">
    <location>
        <position position="1"/>
    </location>
</feature>
<dbReference type="AlphaFoldDB" id="A0A392UQR4"/>
<evidence type="ECO:0000313" key="2">
    <source>
        <dbReference type="Proteomes" id="UP000265520"/>
    </source>
</evidence>
<gene>
    <name evidence="1" type="ORF">A2U01_0099648</name>
</gene>
<comment type="caution">
    <text evidence="1">The sequence shown here is derived from an EMBL/GenBank/DDBJ whole genome shotgun (WGS) entry which is preliminary data.</text>
</comment>
<proteinExistence type="predicted"/>
<keyword evidence="2" id="KW-1185">Reference proteome</keyword>
<organism evidence="1 2">
    <name type="scientific">Trifolium medium</name>
    <dbReference type="NCBI Taxonomy" id="97028"/>
    <lineage>
        <taxon>Eukaryota</taxon>
        <taxon>Viridiplantae</taxon>
        <taxon>Streptophyta</taxon>
        <taxon>Embryophyta</taxon>
        <taxon>Tracheophyta</taxon>
        <taxon>Spermatophyta</taxon>
        <taxon>Magnoliopsida</taxon>
        <taxon>eudicotyledons</taxon>
        <taxon>Gunneridae</taxon>
        <taxon>Pentapetalae</taxon>
        <taxon>rosids</taxon>
        <taxon>fabids</taxon>
        <taxon>Fabales</taxon>
        <taxon>Fabaceae</taxon>
        <taxon>Papilionoideae</taxon>
        <taxon>50 kb inversion clade</taxon>
        <taxon>NPAAA clade</taxon>
        <taxon>Hologalegina</taxon>
        <taxon>IRL clade</taxon>
        <taxon>Trifolieae</taxon>
        <taxon>Trifolium</taxon>
    </lineage>
</organism>
<sequence length="19" mass="2040">VDQDPLSASVEFALLDYAS</sequence>
<evidence type="ECO:0000313" key="1">
    <source>
        <dbReference type="EMBL" id="MCI78378.1"/>
    </source>
</evidence>
<reference evidence="1 2" key="1">
    <citation type="journal article" date="2018" name="Front. Plant Sci.">
        <title>Red Clover (Trifolium pratense) and Zigzag Clover (T. medium) - A Picture of Genomic Similarities and Differences.</title>
        <authorList>
            <person name="Dluhosova J."/>
            <person name="Istvanek J."/>
            <person name="Nedelnik J."/>
            <person name="Repkova J."/>
        </authorList>
    </citation>
    <scope>NUCLEOTIDE SEQUENCE [LARGE SCALE GENOMIC DNA]</scope>
    <source>
        <strain evidence="2">cv. 10/8</strain>
        <tissue evidence="1">Leaf</tissue>
    </source>
</reference>
<dbReference type="Proteomes" id="UP000265520">
    <property type="component" value="Unassembled WGS sequence"/>
</dbReference>
<dbReference type="EMBL" id="LXQA010949606">
    <property type="protein sequence ID" value="MCI78378.1"/>
    <property type="molecule type" value="Genomic_DNA"/>
</dbReference>
<name>A0A392UQR4_9FABA</name>
<protein>
    <submittedName>
        <fullName evidence="1">Uncharacterized protein</fullName>
    </submittedName>
</protein>